<sequence>MLCGSLGRWDIISAGRCRSVPTTLISFATVRVWSLRAGAAALAHDGWRDAFLKQEGYRVLRVSNSDVMANIAGVITVVLGLLEEPPPSIPPHKGEGSLAGGGGGVAG</sequence>
<dbReference type="Proteomes" id="UP000184533">
    <property type="component" value="Unassembled WGS sequence"/>
</dbReference>
<dbReference type="Pfam" id="PF04480">
    <property type="entry name" value="DUF559"/>
    <property type="match status" value="1"/>
</dbReference>
<evidence type="ECO:0000259" key="2">
    <source>
        <dbReference type="Pfam" id="PF04480"/>
    </source>
</evidence>
<feature type="region of interest" description="Disordered" evidence="1">
    <location>
        <begin position="88"/>
        <end position="107"/>
    </location>
</feature>
<protein>
    <recommendedName>
        <fullName evidence="2">DUF559 domain-containing protein</fullName>
    </recommendedName>
</protein>
<gene>
    <name evidence="3" type="ORF">SAMN02745223_02365</name>
</gene>
<dbReference type="InterPro" id="IPR007569">
    <property type="entry name" value="DUF559"/>
</dbReference>
<evidence type="ECO:0000256" key="1">
    <source>
        <dbReference type="SAM" id="MobiDB-lite"/>
    </source>
</evidence>
<evidence type="ECO:0000313" key="4">
    <source>
        <dbReference type="Proteomes" id="UP000184533"/>
    </source>
</evidence>
<name>A0A1M5AR99_9HYPH</name>
<proteinExistence type="predicted"/>
<feature type="compositionally biased region" description="Gly residues" evidence="1">
    <location>
        <begin position="97"/>
        <end position="107"/>
    </location>
</feature>
<dbReference type="AlphaFoldDB" id="A0A1M5AR99"/>
<evidence type="ECO:0000313" key="3">
    <source>
        <dbReference type="EMBL" id="SHF32781.1"/>
    </source>
</evidence>
<accession>A0A1M5AR99</accession>
<reference evidence="3 4" key="1">
    <citation type="submission" date="2016-11" db="EMBL/GenBank/DDBJ databases">
        <authorList>
            <person name="Jaros S."/>
            <person name="Januszkiewicz K."/>
            <person name="Wedrychowicz H."/>
        </authorList>
    </citation>
    <scope>NUCLEOTIDE SEQUENCE [LARGE SCALE GENOMIC DNA]</scope>
    <source>
        <strain evidence="3 4">DSM 17137</strain>
    </source>
</reference>
<feature type="domain" description="DUF559" evidence="2">
    <location>
        <begin position="43"/>
        <end position="80"/>
    </location>
</feature>
<organism evidence="3 4">
    <name type="scientific">Devosia limi DSM 17137</name>
    <dbReference type="NCBI Taxonomy" id="1121477"/>
    <lineage>
        <taxon>Bacteria</taxon>
        <taxon>Pseudomonadati</taxon>
        <taxon>Pseudomonadota</taxon>
        <taxon>Alphaproteobacteria</taxon>
        <taxon>Hyphomicrobiales</taxon>
        <taxon>Devosiaceae</taxon>
        <taxon>Devosia</taxon>
    </lineage>
</organism>
<dbReference type="EMBL" id="FQVC01000006">
    <property type="protein sequence ID" value="SHF32781.1"/>
    <property type="molecule type" value="Genomic_DNA"/>
</dbReference>